<accession>A0A8D0GHN6</accession>
<sequence length="196" mass="20939">MIFVLQLEETVETVLAALPLIQSALLQNRHPADLPVTVSSPMAGAVLDSHNATSLSLSTFSLPQPVPLTLTFPSAASLAGFLSQHPCMQVQVTTFALNPFKHLASSPEIRSVGNAILATGQETLHIQDLSEEIEIGLGRDSSMEAPPTSLNTSAQELSVELNVTARADTLIICIRPNSPLQITLRLGFQHQPSSLE</sequence>
<dbReference type="GeneTree" id="ENSGT00940000162813"/>
<protein>
    <submittedName>
        <fullName evidence="1">Uncharacterized protein</fullName>
    </submittedName>
</protein>
<reference evidence="1" key="1">
    <citation type="submission" date="2025-08" db="UniProtKB">
        <authorList>
            <consortium name="Ensembl"/>
        </authorList>
    </citation>
    <scope>IDENTIFICATION</scope>
</reference>
<organism evidence="1 2">
    <name type="scientific">Sphenodon punctatus</name>
    <name type="common">Tuatara</name>
    <name type="synonym">Hatteria punctata</name>
    <dbReference type="NCBI Taxonomy" id="8508"/>
    <lineage>
        <taxon>Eukaryota</taxon>
        <taxon>Metazoa</taxon>
        <taxon>Chordata</taxon>
        <taxon>Craniata</taxon>
        <taxon>Vertebrata</taxon>
        <taxon>Euteleostomi</taxon>
        <taxon>Lepidosauria</taxon>
        <taxon>Sphenodontia</taxon>
        <taxon>Sphenodontidae</taxon>
        <taxon>Sphenodon</taxon>
    </lineage>
</organism>
<evidence type="ECO:0000313" key="2">
    <source>
        <dbReference type="Proteomes" id="UP000694392"/>
    </source>
</evidence>
<name>A0A8D0GHN6_SPHPU</name>
<reference evidence="1" key="2">
    <citation type="submission" date="2025-09" db="UniProtKB">
        <authorList>
            <consortium name="Ensembl"/>
        </authorList>
    </citation>
    <scope>IDENTIFICATION</scope>
</reference>
<evidence type="ECO:0000313" key="1">
    <source>
        <dbReference type="Ensembl" id="ENSSPUP00000006984.1"/>
    </source>
</evidence>
<keyword evidence="2" id="KW-1185">Reference proteome</keyword>
<proteinExistence type="predicted"/>
<dbReference type="AlphaFoldDB" id="A0A8D0GHN6"/>
<dbReference type="Proteomes" id="UP000694392">
    <property type="component" value="Unplaced"/>
</dbReference>
<dbReference type="Ensembl" id="ENSSPUT00000007437.1">
    <property type="protein sequence ID" value="ENSSPUP00000006984.1"/>
    <property type="gene ID" value="ENSSPUG00000005406.1"/>
</dbReference>